<keyword evidence="3" id="KW-1185">Reference proteome</keyword>
<name>A0ABD2P1C6_9CUCU</name>
<dbReference type="AlphaFoldDB" id="A0ABD2P1C6"/>
<protein>
    <recommendedName>
        <fullName evidence="1">RNase H type-1 domain-containing protein</fullName>
    </recommendedName>
</protein>
<reference evidence="2 3" key="1">
    <citation type="journal article" date="2021" name="BMC Biol.">
        <title>Horizontally acquired antibacterial genes associated with adaptive radiation of ladybird beetles.</title>
        <authorList>
            <person name="Li H.S."/>
            <person name="Tang X.F."/>
            <person name="Huang Y.H."/>
            <person name="Xu Z.Y."/>
            <person name="Chen M.L."/>
            <person name="Du X.Y."/>
            <person name="Qiu B.Y."/>
            <person name="Chen P.T."/>
            <person name="Zhang W."/>
            <person name="Slipinski A."/>
            <person name="Escalona H.E."/>
            <person name="Waterhouse R.M."/>
            <person name="Zwick A."/>
            <person name="Pang H."/>
        </authorList>
    </citation>
    <scope>NUCLEOTIDE SEQUENCE [LARGE SCALE GENOMIC DNA]</scope>
    <source>
        <strain evidence="2">SYSU2018</strain>
    </source>
</reference>
<gene>
    <name evidence="2" type="ORF">HHI36_018785</name>
</gene>
<comment type="caution">
    <text evidence="2">The sequence shown here is derived from an EMBL/GenBank/DDBJ whole genome shotgun (WGS) entry which is preliminary data.</text>
</comment>
<dbReference type="SUPFAM" id="SSF53098">
    <property type="entry name" value="Ribonuclease H-like"/>
    <property type="match status" value="1"/>
</dbReference>
<dbReference type="Gene3D" id="3.30.420.10">
    <property type="entry name" value="Ribonuclease H-like superfamily/Ribonuclease H"/>
    <property type="match status" value="1"/>
</dbReference>
<dbReference type="InterPro" id="IPR002156">
    <property type="entry name" value="RNaseH_domain"/>
</dbReference>
<proteinExistence type="predicted"/>
<evidence type="ECO:0000259" key="1">
    <source>
        <dbReference type="PROSITE" id="PS50879"/>
    </source>
</evidence>
<dbReference type="PROSITE" id="PS50879">
    <property type="entry name" value="RNASE_H_1"/>
    <property type="match status" value="1"/>
</dbReference>
<dbReference type="EMBL" id="JABFTP020000165">
    <property type="protein sequence ID" value="KAL3284631.1"/>
    <property type="molecule type" value="Genomic_DNA"/>
</dbReference>
<accession>A0ABD2P1C6</accession>
<organism evidence="2 3">
    <name type="scientific">Cryptolaemus montrouzieri</name>
    <dbReference type="NCBI Taxonomy" id="559131"/>
    <lineage>
        <taxon>Eukaryota</taxon>
        <taxon>Metazoa</taxon>
        <taxon>Ecdysozoa</taxon>
        <taxon>Arthropoda</taxon>
        <taxon>Hexapoda</taxon>
        <taxon>Insecta</taxon>
        <taxon>Pterygota</taxon>
        <taxon>Neoptera</taxon>
        <taxon>Endopterygota</taxon>
        <taxon>Coleoptera</taxon>
        <taxon>Polyphaga</taxon>
        <taxon>Cucujiformia</taxon>
        <taxon>Coccinelloidea</taxon>
        <taxon>Coccinellidae</taxon>
        <taxon>Scymninae</taxon>
        <taxon>Scymnini</taxon>
        <taxon>Cryptolaemus</taxon>
    </lineage>
</organism>
<dbReference type="InterPro" id="IPR036397">
    <property type="entry name" value="RNaseH_sf"/>
</dbReference>
<sequence length="108" mass="12327">MVQECCFTLAKLGERIRLCLIWVPGHSGIEGNEKVDSLAARRTSLEFIGPELKLGIPLETARMENNRWLILRVREHWRSLPGLRYARRAISGPSTAKDKAWLDSLGWN</sequence>
<evidence type="ECO:0000313" key="2">
    <source>
        <dbReference type="EMBL" id="KAL3284631.1"/>
    </source>
</evidence>
<dbReference type="Proteomes" id="UP001516400">
    <property type="component" value="Unassembled WGS sequence"/>
</dbReference>
<dbReference type="InterPro" id="IPR012337">
    <property type="entry name" value="RNaseH-like_sf"/>
</dbReference>
<evidence type="ECO:0000313" key="3">
    <source>
        <dbReference type="Proteomes" id="UP001516400"/>
    </source>
</evidence>
<feature type="domain" description="RNase H type-1" evidence="1">
    <location>
        <begin position="1"/>
        <end position="44"/>
    </location>
</feature>